<evidence type="ECO:0000313" key="3">
    <source>
        <dbReference type="Proteomes" id="UP001056907"/>
    </source>
</evidence>
<reference evidence="2" key="1">
    <citation type="journal article" date="2022" name="Front. Plant Sci.">
        <title>Agronomic efficiency and genome mining analysis of the wheat-biostimulant rhizospheric bacterium Pseudomonas pergaminensis sp. nov. strain 1008T.</title>
        <authorList>
            <person name="Diaz M."/>
            <person name="Bach T."/>
            <person name="Gonzalez Anta G."/>
            <person name="Agaras B."/>
            <person name="Wibberg D."/>
            <person name="Noguera F."/>
            <person name="Canciani W."/>
            <person name="Valverde C."/>
        </authorList>
    </citation>
    <scope>NUCLEOTIDE SEQUENCE</scope>
    <source>
        <strain evidence="2">1008</strain>
    </source>
</reference>
<organism evidence="2 3">
    <name type="scientific">Pseudomonas pergaminensis</name>
    <dbReference type="NCBI Taxonomy" id="2853159"/>
    <lineage>
        <taxon>Bacteria</taxon>
        <taxon>Pseudomonadati</taxon>
        <taxon>Pseudomonadota</taxon>
        <taxon>Gammaproteobacteria</taxon>
        <taxon>Pseudomonadales</taxon>
        <taxon>Pseudomonadaceae</taxon>
        <taxon>Pseudomonas</taxon>
    </lineage>
</organism>
<protein>
    <recommendedName>
        <fullName evidence="4">DUF4280 domain-containing protein</fullName>
    </recommendedName>
</protein>
<gene>
    <name evidence="2" type="ORF">KUA23_13830</name>
</gene>
<dbReference type="AlphaFoldDB" id="A0ABD7TQQ9"/>
<evidence type="ECO:0000256" key="1">
    <source>
        <dbReference type="SAM" id="SignalP"/>
    </source>
</evidence>
<keyword evidence="1" id="KW-0732">Signal</keyword>
<reference evidence="2" key="2">
    <citation type="submission" date="2024-04" db="EMBL/GenBank/DDBJ databases">
        <authorList>
            <person name="Diaz M."/>
            <person name="Bach T."/>
            <person name="Gonzalez Anta G."/>
            <person name="Agaras B."/>
            <person name="Wibberg D."/>
            <person name="Noguera F."/>
            <person name="Canciani W."/>
            <person name="Ybarra T."/>
            <person name="Nunez M.L."/>
            <person name="Valverde C."/>
        </authorList>
    </citation>
    <scope>NUCLEOTIDE SEQUENCE</scope>
    <source>
        <strain evidence="2">1008</strain>
    </source>
</reference>
<dbReference type="Proteomes" id="UP001056907">
    <property type="component" value="Chromosome"/>
</dbReference>
<dbReference type="KEGG" id="ppeg:KUA23_13830"/>
<name>A0ABD7TQQ9_9PSED</name>
<evidence type="ECO:0000313" key="2">
    <source>
        <dbReference type="EMBL" id="USW03703.1"/>
    </source>
</evidence>
<feature type="chain" id="PRO_5044787235" description="DUF4280 domain-containing protein" evidence="1">
    <location>
        <begin position="32"/>
        <end position="210"/>
    </location>
</feature>
<evidence type="ECO:0008006" key="4">
    <source>
        <dbReference type="Google" id="ProtNLM"/>
    </source>
</evidence>
<proteinExistence type="predicted"/>
<sequence>MTIIVKMQRCITPPVLLTAMAFLMTTNIAVAEPNLWVSADRVSRHTCPSVKCGVTGQLMFREGVEVLETKGAWVRVTKPYSGSCSGGTSEYVKSGNSTCVASNGIVNGMFAEWVPTKSLTKDRPADPGEDASGDNALIKSSDDYRLYRNQFAKTARELIDNGTCTARDFEEVGGWMSSPAQGQGMYFMYCGGMTKANRLYLDVRSGKVSR</sequence>
<accession>A0ABD7TQQ9</accession>
<dbReference type="EMBL" id="CP078013">
    <property type="protein sequence ID" value="USW03703.1"/>
    <property type="molecule type" value="Genomic_DNA"/>
</dbReference>
<dbReference type="RefSeq" id="WP_078828250.1">
    <property type="nucleotide sequence ID" value="NZ_CP078013.2"/>
</dbReference>
<feature type="signal peptide" evidence="1">
    <location>
        <begin position="1"/>
        <end position="31"/>
    </location>
</feature>